<evidence type="ECO:0000256" key="6">
    <source>
        <dbReference type="ARBA" id="ARBA00023136"/>
    </source>
</evidence>
<evidence type="ECO:0000256" key="2">
    <source>
        <dbReference type="ARBA" id="ARBA00022448"/>
    </source>
</evidence>
<proteinExistence type="predicted"/>
<dbReference type="PANTHER" id="PTHR42718">
    <property type="entry name" value="MAJOR FACILITATOR SUPERFAMILY MULTIDRUG TRANSPORTER MFSC"/>
    <property type="match status" value="1"/>
</dbReference>
<feature type="transmembrane region" description="Helical" evidence="8">
    <location>
        <begin position="451"/>
        <end position="474"/>
    </location>
</feature>
<evidence type="ECO:0000259" key="9">
    <source>
        <dbReference type="PROSITE" id="PS50850"/>
    </source>
</evidence>
<feature type="transmembrane region" description="Helical" evidence="8">
    <location>
        <begin position="250"/>
        <end position="272"/>
    </location>
</feature>
<evidence type="ECO:0000256" key="3">
    <source>
        <dbReference type="ARBA" id="ARBA00022475"/>
    </source>
</evidence>
<evidence type="ECO:0000256" key="4">
    <source>
        <dbReference type="ARBA" id="ARBA00022692"/>
    </source>
</evidence>
<dbReference type="InterPro" id="IPR020846">
    <property type="entry name" value="MFS_dom"/>
</dbReference>
<dbReference type="RefSeq" id="WP_253667580.1">
    <property type="nucleotide sequence ID" value="NZ_JAMTCP010000001.1"/>
</dbReference>
<sequence length="484" mass="48724">MSTDLGDAVSVTPSPVPDGSGETTGRPRERGRAAFAILAVAQGTLIFTISLITVPLPVIGREFGVGTAELVLINAAYGLPYSGLLLFGGRLADRYGGRRMLVTGLALFGAASVAAAFVPGFEALVALRSTQGVGAALTAPAAIAVLRELFPSPDAFGRVMATWGGASVIGAMLGPLASGVVTTWVSWRWMFAFPVVVAALTLAVSRALFPAGRADRGASRPGVDPVGAVLATLGISVGSFGLIFSVDLPWTSPTVLVPVVVGVVLLGAFLVVERRVRDPLLPPGFTLEPRRFVGLVAILLAAAGSGVVSFVLSVYLQQVQGWSPLATAGGYVPFTVALIASNAAAAPLVARLGAPRVTIAGLVVSAAGFALLTGIDHGSSSAAGLLPGLLLLPVGSSLVFSGSAVLSTAHVPPRQMGLAGGVMNTGMELGPTVGLAALMSVAGTRPDVVDGYVWAFGTAGTVHFVAALASAVLVRARPGAATNP</sequence>
<evidence type="ECO:0000256" key="5">
    <source>
        <dbReference type="ARBA" id="ARBA00022989"/>
    </source>
</evidence>
<feature type="transmembrane region" description="Helical" evidence="8">
    <location>
        <begin position="133"/>
        <end position="150"/>
    </location>
</feature>
<dbReference type="Gene3D" id="1.20.1250.20">
    <property type="entry name" value="MFS general substrate transporter like domains"/>
    <property type="match status" value="1"/>
</dbReference>
<dbReference type="Gene3D" id="1.20.1720.10">
    <property type="entry name" value="Multidrug resistance protein D"/>
    <property type="match status" value="1"/>
</dbReference>
<keyword evidence="2" id="KW-0813">Transport</keyword>
<dbReference type="InterPro" id="IPR011701">
    <property type="entry name" value="MFS"/>
</dbReference>
<feature type="transmembrane region" description="Helical" evidence="8">
    <location>
        <begin position="357"/>
        <end position="375"/>
    </location>
</feature>
<accession>A0ABT1HM84</accession>
<feature type="transmembrane region" description="Helical" evidence="8">
    <location>
        <begin position="418"/>
        <end position="439"/>
    </location>
</feature>
<organism evidence="10 11">
    <name type="scientific">Streptoalloteichus tenebrarius (strain ATCC 17920 / DSM 40477 / JCM 4838 / CBS 697.72 / NBRC 16177 / NCIMB 11028 / NRRL B-12390 / A12253. 1 / ISP 5477)</name>
    <name type="common">Streptomyces tenebrarius</name>
    <dbReference type="NCBI Taxonomy" id="1933"/>
    <lineage>
        <taxon>Bacteria</taxon>
        <taxon>Bacillati</taxon>
        <taxon>Actinomycetota</taxon>
        <taxon>Actinomycetes</taxon>
        <taxon>Pseudonocardiales</taxon>
        <taxon>Pseudonocardiaceae</taxon>
        <taxon>Streptoalloteichus</taxon>
    </lineage>
</organism>
<dbReference type="Proteomes" id="UP001205311">
    <property type="component" value="Unassembled WGS sequence"/>
</dbReference>
<feature type="transmembrane region" description="Helical" evidence="8">
    <location>
        <begin position="162"/>
        <end position="185"/>
    </location>
</feature>
<keyword evidence="5 8" id="KW-1133">Transmembrane helix</keyword>
<keyword evidence="11" id="KW-1185">Reference proteome</keyword>
<dbReference type="EMBL" id="JAMTCP010000001">
    <property type="protein sequence ID" value="MCP2256599.1"/>
    <property type="molecule type" value="Genomic_DNA"/>
</dbReference>
<evidence type="ECO:0000256" key="8">
    <source>
        <dbReference type="SAM" id="Phobius"/>
    </source>
</evidence>
<evidence type="ECO:0000256" key="7">
    <source>
        <dbReference type="SAM" id="MobiDB-lite"/>
    </source>
</evidence>
<dbReference type="Pfam" id="PF07690">
    <property type="entry name" value="MFS_1"/>
    <property type="match status" value="1"/>
</dbReference>
<feature type="transmembrane region" description="Helical" evidence="8">
    <location>
        <begin position="221"/>
        <end position="244"/>
    </location>
</feature>
<feature type="region of interest" description="Disordered" evidence="7">
    <location>
        <begin position="1"/>
        <end position="27"/>
    </location>
</feature>
<dbReference type="PANTHER" id="PTHR42718:SF46">
    <property type="entry name" value="BLR6921 PROTEIN"/>
    <property type="match status" value="1"/>
</dbReference>
<feature type="domain" description="Major facilitator superfamily (MFS) profile" evidence="9">
    <location>
        <begin position="34"/>
        <end position="478"/>
    </location>
</feature>
<comment type="subcellular location">
    <subcellularLocation>
        <location evidence="1">Cell membrane</location>
        <topology evidence="1">Multi-pass membrane protein</topology>
    </subcellularLocation>
</comment>
<feature type="transmembrane region" description="Helical" evidence="8">
    <location>
        <begin position="70"/>
        <end position="88"/>
    </location>
</feature>
<evidence type="ECO:0000313" key="10">
    <source>
        <dbReference type="EMBL" id="MCP2256599.1"/>
    </source>
</evidence>
<feature type="transmembrane region" description="Helical" evidence="8">
    <location>
        <begin position="33"/>
        <end position="58"/>
    </location>
</feature>
<dbReference type="InterPro" id="IPR036259">
    <property type="entry name" value="MFS_trans_sf"/>
</dbReference>
<feature type="transmembrane region" description="Helical" evidence="8">
    <location>
        <begin position="381"/>
        <end position="406"/>
    </location>
</feature>
<keyword evidence="3" id="KW-1003">Cell membrane</keyword>
<keyword evidence="6 8" id="KW-0472">Membrane</keyword>
<reference evidence="10 11" key="1">
    <citation type="submission" date="2022-06" db="EMBL/GenBank/DDBJ databases">
        <title>Genomic Encyclopedia of Archaeal and Bacterial Type Strains, Phase II (KMG-II): from individual species to whole genera.</title>
        <authorList>
            <person name="Goeker M."/>
        </authorList>
    </citation>
    <scope>NUCLEOTIDE SEQUENCE [LARGE SCALE GENOMIC DNA]</scope>
    <source>
        <strain evidence="10 11">DSM 40477</strain>
    </source>
</reference>
<feature type="transmembrane region" description="Helical" evidence="8">
    <location>
        <begin position="100"/>
        <end position="121"/>
    </location>
</feature>
<protein>
    <submittedName>
        <fullName evidence="10">Major Facilitator Superfamily protein</fullName>
    </submittedName>
</protein>
<feature type="transmembrane region" description="Helical" evidence="8">
    <location>
        <begin position="328"/>
        <end position="350"/>
    </location>
</feature>
<feature type="transmembrane region" description="Helical" evidence="8">
    <location>
        <begin position="292"/>
        <end position="316"/>
    </location>
</feature>
<dbReference type="SUPFAM" id="SSF103473">
    <property type="entry name" value="MFS general substrate transporter"/>
    <property type="match status" value="1"/>
</dbReference>
<keyword evidence="4 8" id="KW-0812">Transmembrane</keyword>
<comment type="caution">
    <text evidence="10">The sequence shown here is derived from an EMBL/GenBank/DDBJ whole genome shotgun (WGS) entry which is preliminary data.</text>
</comment>
<name>A0ABT1HM84_STRSD</name>
<dbReference type="CDD" id="cd17321">
    <property type="entry name" value="MFS_MMR_MDR_like"/>
    <property type="match status" value="1"/>
</dbReference>
<dbReference type="PROSITE" id="PS50850">
    <property type="entry name" value="MFS"/>
    <property type="match status" value="1"/>
</dbReference>
<evidence type="ECO:0000313" key="11">
    <source>
        <dbReference type="Proteomes" id="UP001205311"/>
    </source>
</evidence>
<feature type="transmembrane region" description="Helical" evidence="8">
    <location>
        <begin position="191"/>
        <end position="209"/>
    </location>
</feature>
<evidence type="ECO:0000256" key="1">
    <source>
        <dbReference type="ARBA" id="ARBA00004651"/>
    </source>
</evidence>
<gene>
    <name evidence="10" type="ORF">LX15_000282</name>
</gene>